<keyword evidence="3" id="KW-1185">Reference proteome</keyword>
<reference evidence="2 3" key="1">
    <citation type="submission" date="2021-06" db="EMBL/GenBank/DDBJ databases">
        <title>Actinoplanes lichenicola sp. nov., and Actinoplanes ovalisporus sp. nov., isolated from lichen in Thailand.</title>
        <authorList>
            <person name="Saeng-In P."/>
            <person name="Kanchanasin P."/>
            <person name="Yuki M."/>
            <person name="Kudo T."/>
            <person name="Ohkuma M."/>
            <person name="Phongsopitanun W."/>
            <person name="Tanasupawat S."/>
        </authorList>
    </citation>
    <scope>NUCLEOTIDE SEQUENCE [LARGE SCALE GENOMIC DNA]</scope>
    <source>
        <strain evidence="2 3">NBRC 110975</strain>
    </source>
</reference>
<evidence type="ECO:0000313" key="3">
    <source>
        <dbReference type="Proteomes" id="UP001519654"/>
    </source>
</evidence>
<protein>
    <submittedName>
        <fullName evidence="2">Uncharacterized protein</fullName>
    </submittedName>
</protein>
<keyword evidence="1" id="KW-1133">Transmembrane helix</keyword>
<dbReference type="EMBL" id="JAHKKG010000004">
    <property type="protein sequence ID" value="MBU2664646.1"/>
    <property type="molecule type" value="Genomic_DNA"/>
</dbReference>
<gene>
    <name evidence="2" type="ORF">KOI35_14175</name>
</gene>
<proteinExistence type="predicted"/>
<feature type="transmembrane region" description="Helical" evidence="1">
    <location>
        <begin position="24"/>
        <end position="46"/>
    </location>
</feature>
<keyword evidence="1" id="KW-0812">Transmembrane</keyword>
<keyword evidence="1" id="KW-0472">Membrane</keyword>
<dbReference type="Proteomes" id="UP001519654">
    <property type="component" value="Unassembled WGS sequence"/>
</dbReference>
<comment type="caution">
    <text evidence="2">The sequence shown here is derived from an EMBL/GenBank/DDBJ whole genome shotgun (WGS) entry which is preliminary data.</text>
</comment>
<accession>A0ABS5YMG4</accession>
<name>A0ABS5YMG4_9ACTN</name>
<sequence>MAIGITSPGSPAIAVPVLAWPLSAAGWLAAPAVFGAVAGAVVSVSIGGRRQRPIAEALSRDGGPRG</sequence>
<organism evidence="2 3">
    <name type="scientific">Paractinoplanes bogorensis</name>
    <dbReference type="NCBI Taxonomy" id="1610840"/>
    <lineage>
        <taxon>Bacteria</taxon>
        <taxon>Bacillati</taxon>
        <taxon>Actinomycetota</taxon>
        <taxon>Actinomycetes</taxon>
        <taxon>Micromonosporales</taxon>
        <taxon>Micromonosporaceae</taxon>
        <taxon>Paractinoplanes</taxon>
    </lineage>
</organism>
<evidence type="ECO:0000256" key="1">
    <source>
        <dbReference type="SAM" id="Phobius"/>
    </source>
</evidence>
<dbReference type="RefSeq" id="WP_215787437.1">
    <property type="nucleotide sequence ID" value="NZ_JAHKKG010000004.1"/>
</dbReference>
<evidence type="ECO:0000313" key="2">
    <source>
        <dbReference type="EMBL" id="MBU2664646.1"/>
    </source>
</evidence>